<dbReference type="Proteomes" id="UP000190285">
    <property type="component" value="Unassembled WGS sequence"/>
</dbReference>
<keyword evidence="2 4" id="KW-0663">Pyridoxal phosphate</keyword>
<keyword evidence="5" id="KW-0808">Transferase</keyword>
<evidence type="ECO:0000256" key="2">
    <source>
        <dbReference type="ARBA" id="ARBA00022898"/>
    </source>
</evidence>
<dbReference type="PANTHER" id="PTHR32328">
    <property type="entry name" value="L-SERYL-TRNA(SEC) SELENIUM TRANSFERASE"/>
    <property type="match status" value="1"/>
</dbReference>
<evidence type="ECO:0000256" key="1">
    <source>
        <dbReference type="ARBA" id="ARBA00001933"/>
    </source>
</evidence>
<dbReference type="InterPro" id="IPR015421">
    <property type="entry name" value="PyrdxlP-dep_Trfase_major"/>
</dbReference>
<reference evidence="5 6" key="1">
    <citation type="submission" date="2017-02" db="EMBL/GenBank/DDBJ databases">
        <authorList>
            <person name="Peterson S.W."/>
        </authorList>
    </citation>
    <scope>NUCLEOTIDE SEQUENCE [LARGE SCALE GENOMIC DNA]</scope>
    <source>
        <strain evidence="5 6">M1</strain>
    </source>
</reference>
<accession>A0A1T5JSR4</accession>
<dbReference type="Pfam" id="PF03841">
    <property type="entry name" value="SelA"/>
    <property type="match status" value="1"/>
</dbReference>
<dbReference type="InterPro" id="IPR018319">
    <property type="entry name" value="SelA-like"/>
</dbReference>
<comment type="similarity">
    <text evidence="3">Belongs to the SelA family.</text>
</comment>
<evidence type="ECO:0000313" key="5">
    <source>
        <dbReference type="EMBL" id="SKC54385.1"/>
    </source>
</evidence>
<evidence type="ECO:0000313" key="6">
    <source>
        <dbReference type="Proteomes" id="UP000190285"/>
    </source>
</evidence>
<dbReference type="EMBL" id="FUZT01000003">
    <property type="protein sequence ID" value="SKC54385.1"/>
    <property type="molecule type" value="Genomic_DNA"/>
</dbReference>
<protein>
    <submittedName>
        <fullName evidence="5">L-seryl-tRNA(Ser) seleniumtransferase</fullName>
    </submittedName>
</protein>
<dbReference type="InterPro" id="IPR006337">
    <property type="entry name" value="DgaE-like"/>
</dbReference>
<dbReference type="FunFam" id="3.40.640.10:FF:000056">
    <property type="entry name" value="SelA-like pyridoxal phosphate-dependent enzyme"/>
    <property type="match status" value="1"/>
</dbReference>
<name>A0A1T5JSR4_9FIRM</name>
<feature type="modified residue" description="N6-(pyridoxal phosphate)lysine" evidence="4">
    <location>
        <position position="212"/>
    </location>
</feature>
<dbReference type="SUPFAM" id="SSF53383">
    <property type="entry name" value="PLP-dependent transferases"/>
    <property type="match status" value="1"/>
</dbReference>
<evidence type="ECO:0000256" key="4">
    <source>
        <dbReference type="PIRSR" id="PIRSR618319-50"/>
    </source>
</evidence>
<dbReference type="InterPro" id="IPR015424">
    <property type="entry name" value="PyrdxlP-dep_Trfase"/>
</dbReference>
<dbReference type="GO" id="GO:0004125">
    <property type="term" value="F:L-seryl-tRNA(Sec) selenium transferase activity"/>
    <property type="evidence" value="ECO:0007669"/>
    <property type="project" value="TreeGrafter"/>
</dbReference>
<sequence>MLEVYKEIGVRDVINASGKMTILGVSTQDDRVGKAVYYASKSYVVMEELIEKADEIISKFTSAQGSCVTLGAAAGIAITTAAVITKGKLNLIEKLPNSQGMKNEIIIQKGHSINFGASIPQMISLGGGNVVEVGQANKVLCEHIEESINEKTAALMYIKSHHAVQKGMVSLEEMIEIAHRNNLPIIVDAAAEEDLKKYIEMNADMVIYSGAKAIEGPTSGFITGKRKWISACKRQYAGIARAMKVNKENIIGLLKALQLYENKDLKSLIDEQLKIVNWLREEFNKIEGLRAEIEKDSAGREIYRLKLKIDENILGFNAKKLINALECENPAVYTRNYYSNLGYIHFDPRPLKEGQEVLLLNTVLKTIDRLKEN</sequence>
<proteinExistence type="inferred from homology"/>
<dbReference type="Gene3D" id="3.40.640.10">
    <property type="entry name" value="Type I PLP-dependent aspartate aminotransferase-like (Major domain)"/>
    <property type="match status" value="1"/>
</dbReference>
<dbReference type="AlphaFoldDB" id="A0A1T5JSR4"/>
<dbReference type="STRING" id="36842.SAMN02194393_01302"/>
<organism evidence="5 6">
    <name type="scientific">Maledivibacter halophilus</name>
    <dbReference type="NCBI Taxonomy" id="36842"/>
    <lineage>
        <taxon>Bacteria</taxon>
        <taxon>Bacillati</taxon>
        <taxon>Bacillota</taxon>
        <taxon>Clostridia</taxon>
        <taxon>Peptostreptococcales</taxon>
        <taxon>Caminicellaceae</taxon>
        <taxon>Maledivibacter</taxon>
    </lineage>
</organism>
<comment type="cofactor">
    <cofactor evidence="1 4">
        <name>pyridoxal 5'-phosphate</name>
        <dbReference type="ChEBI" id="CHEBI:597326"/>
    </cofactor>
</comment>
<dbReference type="NCBIfam" id="TIGR01437">
    <property type="entry name" value="selA_rel"/>
    <property type="match status" value="1"/>
</dbReference>
<gene>
    <name evidence="5" type="ORF">SAMN02194393_01302</name>
</gene>
<keyword evidence="6" id="KW-1185">Reference proteome</keyword>
<dbReference type="PANTHER" id="PTHR32328:SF0">
    <property type="entry name" value="L-SERYL-TRNA(SEC) SELENIUM TRANSFERASE"/>
    <property type="match status" value="1"/>
</dbReference>
<dbReference type="RefSeq" id="WP_244282018.1">
    <property type="nucleotide sequence ID" value="NZ_FUZT01000003.1"/>
</dbReference>
<evidence type="ECO:0000256" key="3">
    <source>
        <dbReference type="ARBA" id="ARBA00044507"/>
    </source>
</evidence>